<evidence type="ECO:0000256" key="7">
    <source>
        <dbReference type="ARBA" id="ARBA00036823"/>
    </source>
</evidence>
<evidence type="ECO:0000313" key="14">
    <source>
        <dbReference type="Proteomes" id="UP000076761"/>
    </source>
</evidence>
<keyword evidence="3" id="KW-0202">Cytokine</keyword>
<dbReference type="Proteomes" id="UP000076761">
    <property type="component" value="Unassembled WGS sequence"/>
</dbReference>
<evidence type="ECO:0000256" key="11">
    <source>
        <dbReference type="ARBA" id="ARBA00041912"/>
    </source>
</evidence>
<comment type="similarity">
    <text evidence="2">Belongs to the MIF family.</text>
</comment>
<sequence length="121" mass="13424">MPSLVITTNVKVPDIRAFIVEFSKLAAETLGKPEHSVSVSYNYDENLSFHGTFDPAFLMVITSLDNLNPTSNEKYSKSFFGHFEEKLGVPGERGYITFLDPGRAYLGHKATHFETLFGGSS</sequence>
<dbReference type="AlphaFoldDB" id="A0A165RPB4"/>
<evidence type="ECO:0000256" key="5">
    <source>
        <dbReference type="ARBA" id="ARBA00023235"/>
    </source>
</evidence>
<dbReference type="EMBL" id="KV425580">
    <property type="protein sequence ID" value="KZT24097.1"/>
    <property type="molecule type" value="Genomic_DNA"/>
</dbReference>
<evidence type="ECO:0000256" key="8">
    <source>
        <dbReference type="ARBA" id="ARBA00038932"/>
    </source>
</evidence>
<comment type="catalytic activity">
    <reaction evidence="7">
        <text>L-dopachrome = 5,6-dihydroxyindole-2-carboxylate</text>
        <dbReference type="Rhea" id="RHEA:13041"/>
        <dbReference type="ChEBI" id="CHEBI:16875"/>
        <dbReference type="ChEBI" id="CHEBI:57509"/>
        <dbReference type="EC" id="5.3.3.12"/>
    </reaction>
</comment>
<reference evidence="13 14" key="1">
    <citation type="journal article" date="2016" name="Mol. Biol. Evol.">
        <title>Comparative Genomics of Early-Diverging Mushroom-Forming Fungi Provides Insights into the Origins of Lignocellulose Decay Capabilities.</title>
        <authorList>
            <person name="Nagy L.G."/>
            <person name="Riley R."/>
            <person name="Tritt A."/>
            <person name="Adam C."/>
            <person name="Daum C."/>
            <person name="Floudas D."/>
            <person name="Sun H."/>
            <person name="Yadav J.S."/>
            <person name="Pangilinan J."/>
            <person name="Larsson K.H."/>
            <person name="Matsuura K."/>
            <person name="Barry K."/>
            <person name="Labutti K."/>
            <person name="Kuo R."/>
            <person name="Ohm R.A."/>
            <person name="Bhattacharya S.S."/>
            <person name="Shirouzu T."/>
            <person name="Yoshinaga Y."/>
            <person name="Martin F.M."/>
            <person name="Grigoriev I.V."/>
            <person name="Hibbett D.S."/>
        </authorList>
    </citation>
    <scope>NUCLEOTIDE SEQUENCE [LARGE SCALE GENOMIC DNA]</scope>
    <source>
        <strain evidence="13 14">HHB14362 ss-1</strain>
    </source>
</reference>
<evidence type="ECO:0000256" key="1">
    <source>
        <dbReference type="ARBA" id="ARBA00004613"/>
    </source>
</evidence>
<accession>A0A165RPB4</accession>
<name>A0A165RPB4_9AGAM</name>
<keyword evidence="4" id="KW-0964">Secreted</keyword>
<keyword evidence="5" id="KW-0413">Isomerase</keyword>
<evidence type="ECO:0000256" key="9">
    <source>
        <dbReference type="ARBA" id="ARBA00039086"/>
    </source>
</evidence>
<dbReference type="PANTHER" id="PTHR11954:SF6">
    <property type="entry name" value="MACROPHAGE MIGRATION INHIBITORY FACTOR"/>
    <property type="match status" value="1"/>
</dbReference>
<organism evidence="13 14">
    <name type="scientific">Neolentinus lepideus HHB14362 ss-1</name>
    <dbReference type="NCBI Taxonomy" id="1314782"/>
    <lineage>
        <taxon>Eukaryota</taxon>
        <taxon>Fungi</taxon>
        <taxon>Dikarya</taxon>
        <taxon>Basidiomycota</taxon>
        <taxon>Agaricomycotina</taxon>
        <taxon>Agaricomycetes</taxon>
        <taxon>Gloeophyllales</taxon>
        <taxon>Gloeophyllaceae</taxon>
        <taxon>Neolentinus</taxon>
    </lineage>
</organism>
<dbReference type="InterPro" id="IPR001398">
    <property type="entry name" value="Macrophage_inhib_fac"/>
</dbReference>
<dbReference type="InterPro" id="IPR014347">
    <property type="entry name" value="Tautomerase/MIF_sf"/>
</dbReference>
<comment type="subcellular location">
    <subcellularLocation>
        <location evidence="1">Secreted</location>
    </subcellularLocation>
</comment>
<dbReference type="GO" id="GO:0004167">
    <property type="term" value="F:dopachrome isomerase activity"/>
    <property type="evidence" value="ECO:0007669"/>
    <property type="project" value="UniProtKB-EC"/>
</dbReference>
<evidence type="ECO:0000256" key="6">
    <source>
        <dbReference type="ARBA" id="ARBA00036735"/>
    </source>
</evidence>
<evidence type="ECO:0000256" key="4">
    <source>
        <dbReference type="ARBA" id="ARBA00022525"/>
    </source>
</evidence>
<evidence type="ECO:0000313" key="13">
    <source>
        <dbReference type="EMBL" id="KZT24097.1"/>
    </source>
</evidence>
<comment type="catalytic activity">
    <reaction evidence="6">
        <text>3-phenylpyruvate = enol-phenylpyruvate</text>
        <dbReference type="Rhea" id="RHEA:17097"/>
        <dbReference type="ChEBI" id="CHEBI:16815"/>
        <dbReference type="ChEBI" id="CHEBI:18005"/>
        <dbReference type="EC" id="5.3.2.1"/>
    </reaction>
</comment>
<dbReference type="Pfam" id="PF01187">
    <property type="entry name" value="MIF"/>
    <property type="match status" value="1"/>
</dbReference>
<keyword evidence="14" id="KW-1185">Reference proteome</keyword>
<proteinExistence type="inferred from homology"/>
<dbReference type="Gene3D" id="3.30.429.10">
    <property type="entry name" value="Macrophage Migration Inhibitory Factor"/>
    <property type="match status" value="1"/>
</dbReference>
<protein>
    <recommendedName>
        <fullName evidence="12">L-dopachrome isomerase</fullName>
        <ecNumber evidence="9">5.3.2.1</ecNumber>
        <ecNumber evidence="8">5.3.3.12</ecNumber>
    </recommendedName>
    <alternativeName>
        <fullName evidence="10">L-dopachrome tautomerase</fullName>
    </alternativeName>
    <alternativeName>
        <fullName evidence="11">Phenylpyruvate tautomerase</fullName>
    </alternativeName>
</protein>
<evidence type="ECO:0000256" key="10">
    <source>
        <dbReference type="ARBA" id="ARBA00041631"/>
    </source>
</evidence>
<dbReference type="InParanoid" id="A0A165RPB4"/>
<dbReference type="PANTHER" id="PTHR11954">
    <property type="entry name" value="D-DOPACHROME DECARBOXYLASE"/>
    <property type="match status" value="1"/>
</dbReference>
<dbReference type="EC" id="5.3.2.1" evidence="9"/>
<gene>
    <name evidence="13" type="ORF">NEOLEDRAFT_1135646</name>
</gene>
<dbReference type="GO" id="GO:0050178">
    <property type="term" value="F:phenylpyruvate tautomerase activity"/>
    <property type="evidence" value="ECO:0007669"/>
    <property type="project" value="UniProtKB-EC"/>
</dbReference>
<dbReference type="EC" id="5.3.3.12" evidence="8"/>
<dbReference type="OrthoDB" id="255819at2759"/>
<evidence type="ECO:0000256" key="2">
    <source>
        <dbReference type="ARBA" id="ARBA00005851"/>
    </source>
</evidence>
<evidence type="ECO:0000256" key="3">
    <source>
        <dbReference type="ARBA" id="ARBA00022514"/>
    </source>
</evidence>
<dbReference type="GO" id="GO:0005615">
    <property type="term" value="C:extracellular space"/>
    <property type="evidence" value="ECO:0007669"/>
    <property type="project" value="UniProtKB-KW"/>
</dbReference>
<dbReference type="STRING" id="1314782.A0A165RPB4"/>
<dbReference type="SUPFAM" id="SSF55331">
    <property type="entry name" value="Tautomerase/MIF"/>
    <property type="match status" value="1"/>
</dbReference>
<evidence type="ECO:0000256" key="12">
    <source>
        <dbReference type="ARBA" id="ARBA00042730"/>
    </source>
</evidence>